<comment type="subcellular location">
    <subcellularLocation>
        <location evidence="2">Membrane</location>
    </subcellularLocation>
</comment>
<evidence type="ECO:0000256" key="11">
    <source>
        <dbReference type="RuleBase" id="RU000461"/>
    </source>
</evidence>
<dbReference type="FunFam" id="1.10.630.10:FF:000204">
    <property type="entry name" value="Uncharacterized protein"/>
    <property type="match status" value="1"/>
</dbReference>
<dbReference type="Gene3D" id="1.10.630.10">
    <property type="entry name" value="Cytochrome P450"/>
    <property type="match status" value="1"/>
</dbReference>
<evidence type="ECO:0000313" key="13">
    <source>
        <dbReference type="Proteomes" id="UP000032142"/>
    </source>
</evidence>
<accession>A0A0B0N4K9</accession>
<dbReference type="InterPro" id="IPR036396">
    <property type="entry name" value="Cyt_P450_sf"/>
</dbReference>
<dbReference type="CDD" id="cd11072">
    <property type="entry name" value="CYP71-like"/>
    <property type="match status" value="1"/>
</dbReference>
<evidence type="ECO:0000256" key="8">
    <source>
        <dbReference type="ARBA" id="ARBA00023033"/>
    </source>
</evidence>
<keyword evidence="9" id="KW-0472">Membrane</keyword>
<evidence type="ECO:0000256" key="6">
    <source>
        <dbReference type="ARBA" id="ARBA00023002"/>
    </source>
</evidence>
<keyword evidence="13" id="KW-1185">Reference proteome</keyword>
<dbReference type="PROSITE" id="PS00086">
    <property type="entry name" value="CYTOCHROME_P450"/>
    <property type="match status" value="1"/>
</dbReference>
<dbReference type="PANTHER" id="PTHR47943:SF9">
    <property type="entry name" value="CYTOCHROME P450"/>
    <property type="match status" value="1"/>
</dbReference>
<dbReference type="GO" id="GO:0004497">
    <property type="term" value="F:monooxygenase activity"/>
    <property type="evidence" value="ECO:0007669"/>
    <property type="project" value="UniProtKB-KW"/>
</dbReference>
<feature type="binding site" description="axial binding residue" evidence="10">
    <location>
        <position position="348"/>
    </location>
    <ligand>
        <name>heme</name>
        <dbReference type="ChEBI" id="CHEBI:30413"/>
    </ligand>
    <ligandPart>
        <name>Fe</name>
        <dbReference type="ChEBI" id="CHEBI:18248"/>
    </ligandPart>
</feature>
<dbReference type="GO" id="GO:0020037">
    <property type="term" value="F:heme binding"/>
    <property type="evidence" value="ECO:0007669"/>
    <property type="project" value="InterPro"/>
</dbReference>
<organism evidence="12 13">
    <name type="scientific">Gossypium arboreum</name>
    <name type="common">Tree cotton</name>
    <name type="synonym">Gossypium nanking</name>
    <dbReference type="NCBI Taxonomy" id="29729"/>
    <lineage>
        <taxon>Eukaryota</taxon>
        <taxon>Viridiplantae</taxon>
        <taxon>Streptophyta</taxon>
        <taxon>Embryophyta</taxon>
        <taxon>Tracheophyta</taxon>
        <taxon>Spermatophyta</taxon>
        <taxon>Magnoliopsida</taxon>
        <taxon>eudicotyledons</taxon>
        <taxon>Gunneridae</taxon>
        <taxon>Pentapetalae</taxon>
        <taxon>rosids</taxon>
        <taxon>malvids</taxon>
        <taxon>Malvales</taxon>
        <taxon>Malvaceae</taxon>
        <taxon>Malvoideae</taxon>
        <taxon>Gossypium</taxon>
    </lineage>
</organism>
<comment type="cofactor">
    <cofactor evidence="1 10">
        <name>heme</name>
        <dbReference type="ChEBI" id="CHEBI:30413"/>
    </cofactor>
</comment>
<keyword evidence="7 10" id="KW-0408">Iron</keyword>
<proteinExistence type="inferred from homology"/>
<name>A0A0B0N4K9_GOSAR</name>
<evidence type="ECO:0000256" key="10">
    <source>
        <dbReference type="PIRSR" id="PIRSR602401-1"/>
    </source>
</evidence>
<evidence type="ECO:0000313" key="12">
    <source>
        <dbReference type="EMBL" id="KHG07602.1"/>
    </source>
</evidence>
<dbReference type="PRINTS" id="PR00463">
    <property type="entry name" value="EP450I"/>
</dbReference>
<keyword evidence="8 11" id="KW-0503">Monooxygenase</keyword>
<gene>
    <name evidence="12" type="ORF">F383_34564</name>
</gene>
<evidence type="ECO:0000256" key="1">
    <source>
        <dbReference type="ARBA" id="ARBA00001971"/>
    </source>
</evidence>
<keyword evidence="5 10" id="KW-0479">Metal-binding</keyword>
<evidence type="ECO:0000256" key="2">
    <source>
        <dbReference type="ARBA" id="ARBA00004370"/>
    </source>
</evidence>
<comment type="caution">
    <text evidence="12">The sequence shown here is derived from an EMBL/GenBank/DDBJ whole genome shotgun (WGS) entry which is preliminary data.</text>
</comment>
<dbReference type="Pfam" id="PF00067">
    <property type="entry name" value="p450"/>
    <property type="match status" value="1"/>
</dbReference>
<dbReference type="InterPro" id="IPR017972">
    <property type="entry name" value="Cyt_P450_CS"/>
</dbReference>
<dbReference type="SUPFAM" id="SSF48264">
    <property type="entry name" value="Cytochrome P450"/>
    <property type="match status" value="1"/>
</dbReference>
<dbReference type="AlphaFoldDB" id="A0A0B0N4K9"/>
<dbReference type="EMBL" id="JRRC01478029">
    <property type="protein sequence ID" value="KHG07602.1"/>
    <property type="molecule type" value="Genomic_DNA"/>
</dbReference>
<keyword evidence="4 10" id="KW-0349">Heme</keyword>
<sequence>MFLKTHDAIFASRPKVQVLQSISNSQRGIAFTEHGPYWRSVRKICNMQLFTTSKIESYAPTRKEVLMHFTESLKEAATAKEVVNISKKLAEINAEMTLKMVLGSVKKYKEFNLNELIEELTKIAGVFNLADFVPFLGAFDLQGIKASTRTLSEKLDQALEAVIDDHLQKKQDDFVGVLLTELDQTMNPNGDIMDRNSIKAIILDMIVGGSDTSAATLEWALSELIRHPRVMLKLQQELESIFGNKRIVEENDLPKLEYLDMVVRETLRLHPIAPLLVPRESMEDIVIDGYYIPKKSRVLVNIWAIGRDSNVWPNNVEEFSPERFIDSKIDLHGHDFELIPFGAGRRLCPGKKLGLITVKLILAQLVHCFDWELPDGMSPNELDMIENFGVSLPRKTNLRVKPIYRM</sequence>
<evidence type="ECO:0000256" key="4">
    <source>
        <dbReference type="ARBA" id="ARBA00022617"/>
    </source>
</evidence>
<dbReference type="PANTHER" id="PTHR47943">
    <property type="entry name" value="CYTOCHROME P450 93A3-LIKE"/>
    <property type="match status" value="1"/>
</dbReference>
<reference evidence="13" key="1">
    <citation type="submission" date="2014-09" db="EMBL/GenBank/DDBJ databases">
        <authorList>
            <person name="Mudge J."/>
            <person name="Ramaraj T."/>
            <person name="Lindquist I.E."/>
            <person name="Bharti A.K."/>
            <person name="Sundararajan A."/>
            <person name="Cameron C.T."/>
            <person name="Woodward J.E."/>
            <person name="May G.D."/>
            <person name="Brubaker C."/>
            <person name="Broadhvest J."/>
            <person name="Wilkins T.A."/>
        </authorList>
    </citation>
    <scope>NUCLEOTIDE SEQUENCE</scope>
    <source>
        <strain evidence="13">cv. AKA8401</strain>
    </source>
</reference>
<dbReference type="InterPro" id="IPR001128">
    <property type="entry name" value="Cyt_P450"/>
</dbReference>
<dbReference type="GO" id="GO:0016705">
    <property type="term" value="F:oxidoreductase activity, acting on paired donors, with incorporation or reduction of molecular oxygen"/>
    <property type="evidence" value="ECO:0007669"/>
    <property type="project" value="InterPro"/>
</dbReference>
<dbReference type="GO" id="GO:0005506">
    <property type="term" value="F:iron ion binding"/>
    <property type="evidence" value="ECO:0007669"/>
    <property type="project" value="InterPro"/>
</dbReference>
<evidence type="ECO:0000256" key="7">
    <source>
        <dbReference type="ARBA" id="ARBA00023004"/>
    </source>
</evidence>
<protein>
    <submittedName>
        <fullName evidence="12">Cytochrome P450</fullName>
    </submittedName>
</protein>
<dbReference type="Proteomes" id="UP000032142">
    <property type="component" value="Unassembled WGS sequence"/>
</dbReference>
<dbReference type="PRINTS" id="PR00385">
    <property type="entry name" value="P450"/>
</dbReference>
<comment type="similarity">
    <text evidence="3 11">Belongs to the cytochrome P450 family.</text>
</comment>
<evidence type="ECO:0000256" key="9">
    <source>
        <dbReference type="ARBA" id="ARBA00023136"/>
    </source>
</evidence>
<keyword evidence="6 11" id="KW-0560">Oxidoreductase</keyword>
<dbReference type="InterPro" id="IPR002401">
    <property type="entry name" value="Cyt_P450_E_grp-I"/>
</dbReference>
<evidence type="ECO:0000256" key="3">
    <source>
        <dbReference type="ARBA" id="ARBA00010617"/>
    </source>
</evidence>
<dbReference type="GO" id="GO:0016020">
    <property type="term" value="C:membrane"/>
    <property type="evidence" value="ECO:0007669"/>
    <property type="project" value="UniProtKB-SubCell"/>
</dbReference>
<evidence type="ECO:0000256" key="5">
    <source>
        <dbReference type="ARBA" id="ARBA00022723"/>
    </source>
</evidence>